<comment type="pathway">
    <text evidence="3">Secondary metabolite biosynthesis.</text>
</comment>
<evidence type="ECO:0000256" key="7">
    <source>
        <dbReference type="ARBA" id="ARBA00022723"/>
    </source>
</evidence>
<dbReference type="PROSITE" id="PS00086">
    <property type="entry name" value="CYTOCHROME_P450"/>
    <property type="match status" value="1"/>
</dbReference>
<dbReference type="Proteomes" id="UP001383192">
    <property type="component" value="Unassembled WGS sequence"/>
</dbReference>
<dbReference type="SUPFAM" id="SSF48264">
    <property type="entry name" value="Cytochrome P450"/>
    <property type="match status" value="1"/>
</dbReference>
<evidence type="ECO:0000256" key="1">
    <source>
        <dbReference type="ARBA" id="ARBA00001971"/>
    </source>
</evidence>
<keyword evidence="18" id="KW-1185">Reference proteome</keyword>
<feature type="binding site" description="axial binding residue" evidence="14">
    <location>
        <position position="436"/>
    </location>
    <ligand>
        <name>heme</name>
        <dbReference type="ChEBI" id="CHEBI:30413"/>
    </ligand>
    <ligandPart>
        <name>Fe</name>
        <dbReference type="ChEBI" id="CHEBI:18248"/>
    </ligandPart>
</feature>
<evidence type="ECO:0000256" key="9">
    <source>
        <dbReference type="ARBA" id="ARBA00023002"/>
    </source>
</evidence>
<organism evidence="17 18">
    <name type="scientific">Paramarasmius palmivorus</name>
    <dbReference type="NCBI Taxonomy" id="297713"/>
    <lineage>
        <taxon>Eukaryota</taxon>
        <taxon>Fungi</taxon>
        <taxon>Dikarya</taxon>
        <taxon>Basidiomycota</taxon>
        <taxon>Agaricomycotina</taxon>
        <taxon>Agaricomycetes</taxon>
        <taxon>Agaricomycetidae</taxon>
        <taxon>Agaricales</taxon>
        <taxon>Marasmiineae</taxon>
        <taxon>Marasmiaceae</taxon>
        <taxon>Paramarasmius</taxon>
    </lineage>
</organism>
<dbReference type="GO" id="GO:0016705">
    <property type="term" value="F:oxidoreductase activity, acting on paired donors, with incorporation or reduction of molecular oxygen"/>
    <property type="evidence" value="ECO:0007669"/>
    <property type="project" value="InterPro"/>
</dbReference>
<evidence type="ECO:0000256" key="15">
    <source>
        <dbReference type="RuleBase" id="RU000461"/>
    </source>
</evidence>
<evidence type="ECO:0000313" key="17">
    <source>
        <dbReference type="EMBL" id="KAK7041600.1"/>
    </source>
</evidence>
<name>A0AAW0CR72_9AGAR</name>
<dbReference type="GO" id="GO:0005506">
    <property type="term" value="F:iron ion binding"/>
    <property type="evidence" value="ECO:0007669"/>
    <property type="project" value="InterPro"/>
</dbReference>
<dbReference type="Pfam" id="PF00067">
    <property type="entry name" value="p450"/>
    <property type="match status" value="1"/>
</dbReference>
<dbReference type="InterPro" id="IPR001128">
    <property type="entry name" value="Cyt_P450"/>
</dbReference>
<keyword evidence="11 15" id="KW-0503">Monooxygenase</keyword>
<feature type="transmembrane region" description="Helical" evidence="16">
    <location>
        <begin position="6"/>
        <end position="22"/>
    </location>
</feature>
<sequence length="506" mass="57490">MAWNASSNLTCAILFLSVWVIYRNTRRPHPPLPPGPKGYPIIGNALQLDVNRPWHTLVGLKKAYGDIVHLRLFNQNVIVLNSAKAAGDILDRRAANYSERPRTPIADYMLGGLNIIFMNHGSLWRSMRRAVHEALNMRAMLRYQPIQMRVGLGFAIDLLNTPEKYLEHTHLFSSHEIASIVYNDPKGQHIEDLSKFVDIVSEAVSPGKYLVNHFPILEYVPEFLAKWKRYANDVYRTQSERYLSYYLPLKKSVIQKEEIGPSFCATLVENQEQHGLSELESAWLSAVLYTAGFDTTAGTLGWLILAMITFPEAQRRAQEEIDNVIGRTRVPTLNDMEHLPYTRAVVKEVLRWRPPAPMGVFHASKEDDIYEGYYIPKGTLIIPNILSMNHDIETYGPNTDKFCPERFLNEDGTHKLSPPDTKDEGHYSFGFGRRVCPGRHLAINALHTFAIVLWAMHLESGKPGDIINTNDEGTGILSRAPRFTLSSKPRFPEALDLLKLANEDWC</sequence>
<dbReference type="GO" id="GO:0004497">
    <property type="term" value="F:monooxygenase activity"/>
    <property type="evidence" value="ECO:0007669"/>
    <property type="project" value="UniProtKB-KW"/>
</dbReference>
<keyword evidence="12 16" id="KW-0472">Membrane</keyword>
<dbReference type="AlphaFoldDB" id="A0AAW0CR72"/>
<keyword evidence="8 16" id="KW-1133">Transmembrane helix</keyword>
<keyword evidence="9 15" id="KW-0560">Oxidoreductase</keyword>
<evidence type="ECO:0000256" key="4">
    <source>
        <dbReference type="ARBA" id="ARBA00010617"/>
    </source>
</evidence>
<evidence type="ECO:0000256" key="10">
    <source>
        <dbReference type="ARBA" id="ARBA00023004"/>
    </source>
</evidence>
<keyword evidence="5 14" id="KW-0349">Heme</keyword>
<dbReference type="GO" id="GO:0020037">
    <property type="term" value="F:heme binding"/>
    <property type="evidence" value="ECO:0007669"/>
    <property type="project" value="InterPro"/>
</dbReference>
<dbReference type="PANTHER" id="PTHR46300:SF2">
    <property type="entry name" value="CYTOCHROME P450 MONOOXYGENASE ALNH-RELATED"/>
    <property type="match status" value="1"/>
</dbReference>
<evidence type="ECO:0000256" key="3">
    <source>
        <dbReference type="ARBA" id="ARBA00005179"/>
    </source>
</evidence>
<comment type="caution">
    <text evidence="17">The sequence shown here is derived from an EMBL/GenBank/DDBJ whole genome shotgun (WGS) entry which is preliminary data.</text>
</comment>
<gene>
    <name evidence="17" type="ORF">VNI00_009188</name>
</gene>
<evidence type="ECO:0000256" key="16">
    <source>
        <dbReference type="SAM" id="Phobius"/>
    </source>
</evidence>
<evidence type="ECO:0000256" key="8">
    <source>
        <dbReference type="ARBA" id="ARBA00022989"/>
    </source>
</evidence>
<reference evidence="17 18" key="1">
    <citation type="submission" date="2024-01" db="EMBL/GenBank/DDBJ databases">
        <title>A draft genome for a cacao thread blight-causing isolate of Paramarasmius palmivorus.</title>
        <authorList>
            <person name="Baruah I.K."/>
            <person name="Bukari Y."/>
            <person name="Amoako-Attah I."/>
            <person name="Meinhardt L.W."/>
            <person name="Bailey B.A."/>
            <person name="Cohen S.P."/>
        </authorList>
    </citation>
    <scope>NUCLEOTIDE SEQUENCE [LARGE SCALE GENOMIC DNA]</scope>
    <source>
        <strain evidence="17 18">GH-12</strain>
    </source>
</reference>
<evidence type="ECO:0000256" key="14">
    <source>
        <dbReference type="PIRSR" id="PIRSR602401-1"/>
    </source>
</evidence>
<dbReference type="PRINTS" id="PR00463">
    <property type="entry name" value="EP450I"/>
</dbReference>
<evidence type="ECO:0000256" key="2">
    <source>
        <dbReference type="ARBA" id="ARBA00004167"/>
    </source>
</evidence>
<evidence type="ECO:0008006" key="19">
    <source>
        <dbReference type="Google" id="ProtNLM"/>
    </source>
</evidence>
<dbReference type="InterPro" id="IPR036396">
    <property type="entry name" value="Cyt_P450_sf"/>
</dbReference>
<proteinExistence type="inferred from homology"/>
<protein>
    <recommendedName>
        <fullName evidence="19">Cytochrome P450</fullName>
    </recommendedName>
</protein>
<keyword evidence="10 14" id="KW-0408">Iron</keyword>
<dbReference type="EMBL" id="JAYKXP010000033">
    <property type="protein sequence ID" value="KAK7041600.1"/>
    <property type="molecule type" value="Genomic_DNA"/>
</dbReference>
<dbReference type="InterPro" id="IPR002401">
    <property type="entry name" value="Cyt_P450_E_grp-I"/>
</dbReference>
<evidence type="ECO:0000256" key="11">
    <source>
        <dbReference type="ARBA" id="ARBA00023033"/>
    </source>
</evidence>
<evidence type="ECO:0000256" key="13">
    <source>
        <dbReference type="ARBA" id="ARBA00023180"/>
    </source>
</evidence>
<dbReference type="PRINTS" id="PR00385">
    <property type="entry name" value="P450"/>
</dbReference>
<dbReference type="Gene3D" id="1.10.630.10">
    <property type="entry name" value="Cytochrome P450"/>
    <property type="match status" value="1"/>
</dbReference>
<dbReference type="CDD" id="cd11065">
    <property type="entry name" value="CYP64-like"/>
    <property type="match status" value="1"/>
</dbReference>
<evidence type="ECO:0000256" key="12">
    <source>
        <dbReference type="ARBA" id="ARBA00023136"/>
    </source>
</evidence>
<keyword evidence="6 16" id="KW-0812">Transmembrane</keyword>
<evidence type="ECO:0000256" key="5">
    <source>
        <dbReference type="ARBA" id="ARBA00022617"/>
    </source>
</evidence>
<evidence type="ECO:0000313" key="18">
    <source>
        <dbReference type="Proteomes" id="UP001383192"/>
    </source>
</evidence>
<comment type="cofactor">
    <cofactor evidence="1 14">
        <name>heme</name>
        <dbReference type="ChEBI" id="CHEBI:30413"/>
    </cofactor>
</comment>
<accession>A0AAW0CR72</accession>
<keyword evidence="7 14" id="KW-0479">Metal-binding</keyword>
<evidence type="ECO:0000256" key="6">
    <source>
        <dbReference type="ARBA" id="ARBA00022692"/>
    </source>
</evidence>
<dbReference type="PANTHER" id="PTHR46300">
    <property type="entry name" value="P450, PUTATIVE (EUROFUNG)-RELATED-RELATED"/>
    <property type="match status" value="1"/>
</dbReference>
<keyword evidence="13" id="KW-0325">Glycoprotein</keyword>
<dbReference type="InterPro" id="IPR017972">
    <property type="entry name" value="Cyt_P450_CS"/>
</dbReference>
<comment type="similarity">
    <text evidence="4 15">Belongs to the cytochrome P450 family.</text>
</comment>
<dbReference type="GO" id="GO:0016020">
    <property type="term" value="C:membrane"/>
    <property type="evidence" value="ECO:0007669"/>
    <property type="project" value="UniProtKB-SubCell"/>
</dbReference>
<comment type="subcellular location">
    <subcellularLocation>
        <location evidence="2">Membrane</location>
        <topology evidence="2">Single-pass membrane protein</topology>
    </subcellularLocation>
</comment>
<dbReference type="InterPro" id="IPR050364">
    <property type="entry name" value="Cytochrome_P450_fung"/>
</dbReference>